<gene>
    <name evidence="4" type="ORF">BUALT_Bualt19G0057600</name>
</gene>
<organism evidence="4 5">
    <name type="scientific">Buddleja alternifolia</name>
    <dbReference type="NCBI Taxonomy" id="168488"/>
    <lineage>
        <taxon>Eukaryota</taxon>
        <taxon>Viridiplantae</taxon>
        <taxon>Streptophyta</taxon>
        <taxon>Embryophyta</taxon>
        <taxon>Tracheophyta</taxon>
        <taxon>Spermatophyta</taxon>
        <taxon>Magnoliopsida</taxon>
        <taxon>eudicotyledons</taxon>
        <taxon>Gunneridae</taxon>
        <taxon>Pentapetalae</taxon>
        <taxon>asterids</taxon>
        <taxon>lamiids</taxon>
        <taxon>Lamiales</taxon>
        <taxon>Scrophulariaceae</taxon>
        <taxon>Buddlejeae</taxon>
        <taxon>Buddleja</taxon>
    </lineage>
</organism>
<dbReference type="Gene3D" id="3.30.559.10">
    <property type="entry name" value="Chloramphenicol acetyltransferase-like domain"/>
    <property type="match status" value="2"/>
</dbReference>
<evidence type="ECO:0000256" key="1">
    <source>
        <dbReference type="ARBA" id="ARBA00009861"/>
    </source>
</evidence>
<keyword evidence="2" id="KW-0808">Transferase</keyword>
<dbReference type="PANTHER" id="PTHR31623:SF110">
    <property type="entry name" value="VINORINE SYNTHASE-LIKE"/>
    <property type="match status" value="1"/>
</dbReference>
<sequence length="390" mass="43905">MVLSKGIIKPSSSTPPHLQNLNLSFIDQTAPPSYFRLIFFYESSHDHLLSRRPELSTKLKHSLSDVLTQFHPLAGRIIIENSCVDCNDAGVEYIETQVHTSISQVIENPNNAEDMGNYAPMDTVGWSSTKGLVPLAIQVNFFDCGGIAIGVSISHKIADAESLVSFMTAWAAKCRGEAEIIPRSCFDLTSRFPPVDLSLFASKAQAPPETTKKIVTKRFVFDHEKIKALKEQADSQIKNPSKVESVVGFIWRSSMATLQNYETDKNKLYIALQAVNLRKRASPPLPEGYFGNAIGQAMVILSDEKQEEDEKGYPLLIAKMRKAVREVDSDYVKNMENGEEYLKQSSQLEDLWLNERNSLDVCMFSSWCRFPVYEVDYGWGKPLWVYDLIS</sequence>
<dbReference type="InterPro" id="IPR023213">
    <property type="entry name" value="CAT-like_dom_sf"/>
</dbReference>
<reference evidence="4" key="1">
    <citation type="submission" date="2019-10" db="EMBL/GenBank/DDBJ databases">
        <authorList>
            <person name="Zhang R."/>
            <person name="Pan Y."/>
            <person name="Wang J."/>
            <person name="Ma R."/>
            <person name="Yu S."/>
        </authorList>
    </citation>
    <scope>NUCLEOTIDE SEQUENCE</scope>
    <source>
        <strain evidence="4">LA-IB0</strain>
        <tissue evidence="4">Leaf</tissue>
    </source>
</reference>
<dbReference type="Pfam" id="PF02458">
    <property type="entry name" value="Transferase"/>
    <property type="match status" value="1"/>
</dbReference>
<dbReference type="EMBL" id="WHWC01000019">
    <property type="protein sequence ID" value="KAG8363777.1"/>
    <property type="molecule type" value="Genomic_DNA"/>
</dbReference>
<dbReference type="PANTHER" id="PTHR31623">
    <property type="entry name" value="F21J9.9"/>
    <property type="match status" value="1"/>
</dbReference>
<keyword evidence="3" id="KW-0012">Acyltransferase</keyword>
<evidence type="ECO:0000313" key="5">
    <source>
        <dbReference type="Proteomes" id="UP000826271"/>
    </source>
</evidence>
<evidence type="ECO:0000256" key="2">
    <source>
        <dbReference type="ARBA" id="ARBA00022679"/>
    </source>
</evidence>
<evidence type="ECO:0000313" key="4">
    <source>
        <dbReference type="EMBL" id="KAG8363777.1"/>
    </source>
</evidence>
<protein>
    <recommendedName>
        <fullName evidence="6">Transferase</fullName>
    </recommendedName>
</protein>
<dbReference type="GO" id="GO:0016746">
    <property type="term" value="F:acyltransferase activity"/>
    <property type="evidence" value="ECO:0007669"/>
    <property type="project" value="UniProtKB-KW"/>
</dbReference>
<keyword evidence="5" id="KW-1185">Reference proteome</keyword>
<comment type="caution">
    <text evidence="4">The sequence shown here is derived from an EMBL/GenBank/DDBJ whole genome shotgun (WGS) entry which is preliminary data.</text>
</comment>
<name>A0AAV6W5K6_9LAMI</name>
<comment type="similarity">
    <text evidence="1">Belongs to the plant acyltransferase family.</text>
</comment>
<dbReference type="Proteomes" id="UP000826271">
    <property type="component" value="Unassembled WGS sequence"/>
</dbReference>
<evidence type="ECO:0000256" key="3">
    <source>
        <dbReference type="ARBA" id="ARBA00023315"/>
    </source>
</evidence>
<accession>A0AAV6W5K6</accession>
<proteinExistence type="inferred from homology"/>
<evidence type="ECO:0008006" key="6">
    <source>
        <dbReference type="Google" id="ProtNLM"/>
    </source>
</evidence>
<dbReference type="AlphaFoldDB" id="A0AAV6W5K6"/>